<evidence type="ECO:0000256" key="1">
    <source>
        <dbReference type="ARBA" id="ARBA00006484"/>
    </source>
</evidence>
<comment type="caution">
    <text evidence="4">The sequence shown here is derived from an EMBL/GenBank/DDBJ whole genome shotgun (WGS) entry which is preliminary data.</text>
</comment>
<dbReference type="Gene3D" id="3.40.50.720">
    <property type="entry name" value="NAD(P)-binding Rossmann-like Domain"/>
    <property type="match status" value="1"/>
</dbReference>
<dbReference type="Proteomes" id="UP000006238">
    <property type="component" value="Unassembled WGS sequence"/>
</dbReference>
<comment type="similarity">
    <text evidence="1 3">Belongs to the short-chain dehydrogenases/reductases (SDR) family.</text>
</comment>
<proteinExistence type="inferred from homology"/>
<dbReference type="RefSeq" id="WP_005600781.1">
    <property type="nucleotide sequence ID" value="NZ_GG663519.1"/>
</dbReference>
<gene>
    <name evidence="4" type="ORF">BUTYVIB_00157</name>
</gene>
<keyword evidence="5" id="KW-1185">Reference proteome</keyword>
<dbReference type="PANTHER" id="PTHR43086:SF3">
    <property type="entry name" value="NADP-DEPENDENT 3-HYDROXY ACID DEHYDROGENASE YDFG"/>
    <property type="match status" value="1"/>
</dbReference>
<reference evidence="4 5" key="1">
    <citation type="submission" date="2010-02" db="EMBL/GenBank/DDBJ databases">
        <authorList>
            <person name="Weinstock G."/>
            <person name="Sodergren E."/>
            <person name="Clifton S."/>
            <person name="Fulton L."/>
            <person name="Fulton B."/>
            <person name="Courtney L."/>
            <person name="Fronick C."/>
            <person name="Harrison M."/>
            <person name="Strong C."/>
            <person name="Farmer C."/>
            <person name="Delahaunty K."/>
            <person name="Markovic C."/>
            <person name="Hall O."/>
            <person name="Minx P."/>
            <person name="Tomlinson C."/>
            <person name="Mitreva M."/>
            <person name="Nelson J."/>
            <person name="Hou S."/>
            <person name="Wollam A."/>
            <person name="Pepin K.H."/>
            <person name="Johnson M."/>
            <person name="Bhonagiri V."/>
            <person name="Zhang X."/>
            <person name="Suruliraj S."/>
            <person name="Warren W."/>
            <person name="Chinwalla A."/>
            <person name="Mardis E.R."/>
            <person name="Wilson R.K."/>
        </authorList>
    </citation>
    <scope>NUCLEOTIDE SEQUENCE [LARGE SCALE GENOMIC DNA]</scope>
    <source>
        <strain evidence="4 5">DSM 2876</strain>
    </source>
</reference>
<dbReference type="PIRSF" id="PIRSF000126">
    <property type="entry name" value="11-beta-HSD1"/>
    <property type="match status" value="1"/>
</dbReference>
<keyword evidence="2" id="KW-0560">Oxidoreductase</keyword>
<evidence type="ECO:0000256" key="3">
    <source>
        <dbReference type="RuleBase" id="RU000363"/>
    </source>
</evidence>
<evidence type="ECO:0000313" key="5">
    <source>
        <dbReference type="Proteomes" id="UP000006238"/>
    </source>
</evidence>
<sequence length="250" mass="27922">MKIAVVTGASSGIGREFARQISARYGKLDEIWLIARRKELLESLQEEIKLNARIIAMDLTSEEDMKQFRDYLEELNPDIKILVNCAGYGKVGRFEEIDLKEQTGMIDLNCKALTEMTGICLKYISSHSRIINVASAAAFCPQPRFNVYAATKAYVLSFSRALNCELKEKKITVTSVCPGPVDTDFFDIAGDNGSTFKKKMRVPAEKVVDKAIKDAALGNELSVYSAMMKTAEVGSKIVPHKLLMKFFDQR</sequence>
<dbReference type="GO" id="GO:0016491">
    <property type="term" value="F:oxidoreductase activity"/>
    <property type="evidence" value="ECO:0007669"/>
    <property type="project" value="UniProtKB-KW"/>
</dbReference>
<dbReference type="PRINTS" id="PR00080">
    <property type="entry name" value="SDRFAMILY"/>
</dbReference>
<dbReference type="InterPro" id="IPR036291">
    <property type="entry name" value="NAD(P)-bd_dom_sf"/>
</dbReference>
<dbReference type="SUPFAM" id="SSF51735">
    <property type="entry name" value="NAD(P)-binding Rossmann-fold domains"/>
    <property type="match status" value="1"/>
</dbReference>
<dbReference type="InterPro" id="IPR002347">
    <property type="entry name" value="SDR_fam"/>
</dbReference>
<dbReference type="EMBL" id="ABWN01000017">
    <property type="protein sequence ID" value="EFF69644.1"/>
    <property type="molecule type" value="Genomic_DNA"/>
</dbReference>
<accession>D4RW27</accession>
<name>D4RW27_9FIRM</name>
<dbReference type="PANTHER" id="PTHR43086">
    <property type="entry name" value="VERY-LONG-CHAIN 3-OXOOACYL-COA REDUCTASE"/>
    <property type="match status" value="1"/>
</dbReference>
<dbReference type="HOGENOM" id="CLU_010194_2_1_9"/>
<evidence type="ECO:0000256" key="2">
    <source>
        <dbReference type="ARBA" id="ARBA00023002"/>
    </source>
</evidence>
<dbReference type="STRING" id="45851.BHV86_06555"/>
<evidence type="ECO:0000313" key="4">
    <source>
        <dbReference type="EMBL" id="EFF69644.1"/>
    </source>
</evidence>
<protein>
    <submittedName>
        <fullName evidence="4">Oxidoreductase, short chain dehydrogenase/reductase family protein</fullName>
    </submittedName>
</protein>
<dbReference type="GeneID" id="98918523"/>
<dbReference type="PRINTS" id="PR00081">
    <property type="entry name" value="GDHRDH"/>
</dbReference>
<organism evidence="4 5">
    <name type="scientific">Eshraghiella crossota DSM 2876</name>
    <dbReference type="NCBI Taxonomy" id="511680"/>
    <lineage>
        <taxon>Bacteria</taxon>
        <taxon>Bacillati</taxon>
        <taxon>Bacillota</taxon>
        <taxon>Clostridia</taxon>
        <taxon>Lachnospirales</taxon>
        <taxon>Lachnospiraceae</taxon>
        <taxon>Eshraghiella</taxon>
    </lineage>
</organism>
<dbReference type="eggNOG" id="COG0300">
    <property type="taxonomic scope" value="Bacteria"/>
</dbReference>
<dbReference type="Pfam" id="PF00106">
    <property type="entry name" value="adh_short"/>
    <property type="match status" value="1"/>
</dbReference>
<dbReference type="AlphaFoldDB" id="D4RW27"/>